<sequence length="418" mass="46225">MFFAEGDELWEISKTIQWSSEADPFEEETSETSKAKPWGGDWVVWNARSRTVIGSGSWDDIRRLEQSLSINSIPTLQRTRFEFVATAGEAAEASRRSELVLTSRDSEEASAEVEGVRAKTTSQSDMRHALSHSAILFFWPGKEKGVRWEVSSRSTVADGVRTRIAKGRDHDENWELYATISTETADGTPLHGERWIEAPSGPVLWAHYPIAGSYRESFEGDLILKVYPVRDDFMNKLGGGLPGQAVFVEGSSAVNGARRWYLDVRPLLEQNGVKLVHPEAWIGFDPSTSSVVALADRENQDLLEGILDMGRSPVRAVWLETNPESGGWGILSRSGEKASISRSNQGETVLACDIEPTIGGNEQVIDLRYQFDVMNGQKQVGRMQSATTLFPDRPQVVGKVFSSDGKEIEVVMTASISP</sequence>
<keyword evidence="2" id="KW-1185">Reference proteome</keyword>
<reference evidence="1" key="1">
    <citation type="submission" date="2022-10" db="EMBL/GenBank/DDBJ databases">
        <title>Luteolibacter sp. GHJ8, whole genome shotgun sequencing project.</title>
        <authorList>
            <person name="Zhao G."/>
            <person name="Shen L."/>
        </authorList>
    </citation>
    <scope>NUCLEOTIDE SEQUENCE</scope>
    <source>
        <strain evidence="1">GHJ8</strain>
    </source>
</reference>
<dbReference type="RefSeq" id="WP_264512941.1">
    <property type="nucleotide sequence ID" value="NZ_JAPDDR010000003.1"/>
</dbReference>
<name>A0ABT3G1M1_9BACT</name>
<accession>A0ABT3G1M1</accession>
<evidence type="ECO:0000313" key="2">
    <source>
        <dbReference type="Proteomes" id="UP001165653"/>
    </source>
</evidence>
<evidence type="ECO:0000313" key="1">
    <source>
        <dbReference type="EMBL" id="MCW1913464.1"/>
    </source>
</evidence>
<comment type="caution">
    <text evidence="1">The sequence shown here is derived from an EMBL/GenBank/DDBJ whole genome shotgun (WGS) entry which is preliminary data.</text>
</comment>
<protein>
    <submittedName>
        <fullName evidence="1">Uncharacterized protein</fullName>
    </submittedName>
</protein>
<proteinExistence type="predicted"/>
<dbReference type="Proteomes" id="UP001165653">
    <property type="component" value="Unassembled WGS sequence"/>
</dbReference>
<organism evidence="1 2">
    <name type="scientific">Luteolibacter rhizosphaerae</name>
    <dbReference type="NCBI Taxonomy" id="2989719"/>
    <lineage>
        <taxon>Bacteria</taxon>
        <taxon>Pseudomonadati</taxon>
        <taxon>Verrucomicrobiota</taxon>
        <taxon>Verrucomicrobiia</taxon>
        <taxon>Verrucomicrobiales</taxon>
        <taxon>Verrucomicrobiaceae</taxon>
        <taxon>Luteolibacter</taxon>
    </lineage>
</organism>
<dbReference type="EMBL" id="JAPDDR010000003">
    <property type="protein sequence ID" value="MCW1913464.1"/>
    <property type="molecule type" value="Genomic_DNA"/>
</dbReference>
<gene>
    <name evidence="1" type="ORF">OJ996_07760</name>
</gene>